<gene>
    <name evidence="1" type="ORF">PsorP6_016952</name>
</gene>
<reference evidence="1 2" key="1">
    <citation type="journal article" date="2022" name="bioRxiv">
        <title>The genome of the oomycete Peronosclerospora sorghi, a cosmopolitan pathogen of maize and sorghum, is inflated with dispersed pseudogenes.</title>
        <authorList>
            <person name="Fletcher K."/>
            <person name="Martin F."/>
            <person name="Isakeit T."/>
            <person name="Cavanaugh K."/>
            <person name="Magill C."/>
            <person name="Michelmore R."/>
        </authorList>
    </citation>
    <scope>NUCLEOTIDE SEQUENCE [LARGE SCALE GENOMIC DNA]</scope>
    <source>
        <strain evidence="1">P6</strain>
    </source>
</reference>
<evidence type="ECO:0000313" key="1">
    <source>
        <dbReference type="EMBL" id="KAI9916150.1"/>
    </source>
</evidence>
<dbReference type="EMBL" id="CM047581">
    <property type="protein sequence ID" value="KAI9916150.1"/>
    <property type="molecule type" value="Genomic_DNA"/>
</dbReference>
<sequence length="348" mass="38501">MASLSTPVTLRVELQQQIPQAEISQNPIRVRLTHVPASVMEVQQVLQNELTQRLAASNGMEQLSVELDMTIEIYDQTQQQFVPFETLTQLGRNSRLSVSFADADALFPDHACLALPSRMYGFSIAADETFMINGREVKIREVGNSGKGTGLTTWDGSVVLAKYLEHKRRADIAGSRVVELGAGTGLAGISAALLGARQVLLSDLDYVVENLANNVHETLKLAASSGRPVESDISTLVLDWFSPPTDLGDIDFLLASDVVWVEELIPPLVATFDTLLRHSAVKTQILLSYQKRSVMSDRLLFSLLQRYNLVKTRVRTSDLHPAFRSSLIDVCILERNEGERSHEKAMVE</sequence>
<name>A0ACC0WBE4_9STRA</name>
<protein>
    <submittedName>
        <fullName evidence="1">Uncharacterized protein</fullName>
    </submittedName>
</protein>
<evidence type="ECO:0000313" key="2">
    <source>
        <dbReference type="Proteomes" id="UP001163321"/>
    </source>
</evidence>
<dbReference type="Proteomes" id="UP001163321">
    <property type="component" value="Chromosome 2"/>
</dbReference>
<accession>A0ACC0WBE4</accession>
<keyword evidence="2" id="KW-1185">Reference proteome</keyword>
<comment type="caution">
    <text evidence="1">The sequence shown here is derived from an EMBL/GenBank/DDBJ whole genome shotgun (WGS) entry which is preliminary data.</text>
</comment>
<organism evidence="1 2">
    <name type="scientific">Peronosclerospora sorghi</name>
    <dbReference type="NCBI Taxonomy" id="230839"/>
    <lineage>
        <taxon>Eukaryota</taxon>
        <taxon>Sar</taxon>
        <taxon>Stramenopiles</taxon>
        <taxon>Oomycota</taxon>
        <taxon>Peronosporomycetes</taxon>
        <taxon>Peronosporales</taxon>
        <taxon>Peronosporaceae</taxon>
        <taxon>Peronosclerospora</taxon>
    </lineage>
</organism>
<proteinExistence type="predicted"/>